<feature type="non-terminal residue" evidence="2">
    <location>
        <position position="1"/>
    </location>
</feature>
<evidence type="ECO:0000313" key="3">
    <source>
        <dbReference type="Proteomes" id="UP000824469"/>
    </source>
</evidence>
<dbReference type="AlphaFoldDB" id="A0AA38GYE2"/>
<feature type="coiled-coil region" evidence="1">
    <location>
        <begin position="130"/>
        <end position="157"/>
    </location>
</feature>
<keyword evidence="1" id="KW-0175">Coiled coil</keyword>
<dbReference type="Proteomes" id="UP000824469">
    <property type="component" value="Unassembled WGS sequence"/>
</dbReference>
<proteinExistence type="predicted"/>
<name>A0AA38GYE2_TAXCH</name>
<evidence type="ECO:0000313" key="2">
    <source>
        <dbReference type="EMBL" id="KAH9331794.1"/>
    </source>
</evidence>
<sequence>IEVMERILVESNDVENNGNVASDSRLLYAKLVKDTPFWVDCEIKKRKRVVKAIDIDFDALFKISNDIIPKKPKVLSWIMVDDDINRFVDLSIPQVDKERDAMTSVDYEVSRLGLGKSTLESDMVMARDSMDIVLKRLEKYKSQNSQLKAEKNQLVDYVQHLINPISSTFPVPDAVAAPDEETLNYQKK</sequence>
<gene>
    <name evidence="2" type="ORF">KI387_003902</name>
</gene>
<accession>A0AA38GYE2</accession>
<keyword evidence="3" id="KW-1185">Reference proteome</keyword>
<dbReference type="EMBL" id="JAHRHJ020000001">
    <property type="protein sequence ID" value="KAH9331794.1"/>
    <property type="molecule type" value="Genomic_DNA"/>
</dbReference>
<evidence type="ECO:0000256" key="1">
    <source>
        <dbReference type="SAM" id="Coils"/>
    </source>
</evidence>
<protein>
    <submittedName>
        <fullName evidence="2">Uncharacterized protein</fullName>
    </submittedName>
</protein>
<reference evidence="2 3" key="1">
    <citation type="journal article" date="2021" name="Nat. Plants">
        <title>The Taxus genome provides insights into paclitaxel biosynthesis.</title>
        <authorList>
            <person name="Xiong X."/>
            <person name="Gou J."/>
            <person name="Liao Q."/>
            <person name="Li Y."/>
            <person name="Zhou Q."/>
            <person name="Bi G."/>
            <person name="Li C."/>
            <person name="Du R."/>
            <person name="Wang X."/>
            <person name="Sun T."/>
            <person name="Guo L."/>
            <person name="Liang H."/>
            <person name="Lu P."/>
            <person name="Wu Y."/>
            <person name="Zhang Z."/>
            <person name="Ro D.K."/>
            <person name="Shang Y."/>
            <person name="Huang S."/>
            <person name="Yan J."/>
        </authorList>
    </citation>
    <scope>NUCLEOTIDE SEQUENCE [LARGE SCALE GENOMIC DNA]</scope>
    <source>
        <strain evidence="2">Ta-2019</strain>
    </source>
</reference>
<organism evidence="2 3">
    <name type="scientific">Taxus chinensis</name>
    <name type="common">Chinese yew</name>
    <name type="synonym">Taxus wallichiana var. chinensis</name>
    <dbReference type="NCBI Taxonomy" id="29808"/>
    <lineage>
        <taxon>Eukaryota</taxon>
        <taxon>Viridiplantae</taxon>
        <taxon>Streptophyta</taxon>
        <taxon>Embryophyta</taxon>
        <taxon>Tracheophyta</taxon>
        <taxon>Spermatophyta</taxon>
        <taxon>Pinopsida</taxon>
        <taxon>Pinidae</taxon>
        <taxon>Conifers II</taxon>
        <taxon>Cupressales</taxon>
        <taxon>Taxaceae</taxon>
        <taxon>Taxus</taxon>
    </lineage>
</organism>
<comment type="caution">
    <text evidence="2">The sequence shown here is derived from an EMBL/GenBank/DDBJ whole genome shotgun (WGS) entry which is preliminary data.</text>
</comment>